<dbReference type="SUPFAM" id="SSF52540">
    <property type="entry name" value="P-loop containing nucleoside triphosphate hydrolases"/>
    <property type="match status" value="1"/>
</dbReference>
<dbReference type="Proteomes" id="UP000319094">
    <property type="component" value="Unassembled WGS sequence"/>
</dbReference>
<proteinExistence type="predicted"/>
<dbReference type="AlphaFoldDB" id="A0A542Y6Q1"/>
<feature type="region of interest" description="Disordered" evidence="1">
    <location>
        <begin position="472"/>
        <end position="503"/>
    </location>
</feature>
<evidence type="ECO:0000313" key="3">
    <source>
        <dbReference type="Proteomes" id="UP000319094"/>
    </source>
</evidence>
<evidence type="ECO:0000313" key="2">
    <source>
        <dbReference type="EMBL" id="TQL43704.1"/>
    </source>
</evidence>
<keyword evidence="3" id="KW-1185">Reference proteome</keyword>
<dbReference type="Gene3D" id="3.40.50.300">
    <property type="entry name" value="P-loop containing nucleotide triphosphate hydrolases"/>
    <property type="match status" value="1"/>
</dbReference>
<name>A0A542Y6Q1_9MICO</name>
<reference evidence="2 3" key="1">
    <citation type="submission" date="2019-06" db="EMBL/GenBank/DDBJ databases">
        <title>Sequencing the genomes of 1000 actinobacteria strains.</title>
        <authorList>
            <person name="Klenk H.-P."/>
        </authorList>
    </citation>
    <scope>NUCLEOTIDE SEQUENCE [LARGE SCALE GENOMIC DNA]</scope>
    <source>
        <strain evidence="2 3">DSM 8803</strain>
    </source>
</reference>
<organism evidence="2 3">
    <name type="scientific">Leucobacter komagatae</name>
    <dbReference type="NCBI Taxonomy" id="55969"/>
    <lineage>
        <taxon>Bacteria</taxon>
        <taxon>Bacillati</taxon>
        <taxon>Actinomycetota</taxon>
        <taxon>Actinomycetes</taxon>
        <taxon>Micrococcales</taxon>
        <taxon>Microbacteriaceae</taxon>
        <taxon>Leucobacter</taxon>
    </lineage>
</organism>
<gene>
    <name evidence="2" type="ORF">FB468_1734</name>
</gene>
<evidence type="ECO:0000256" key="1">
    <source>
        <dbReference type="SAM" id="MobiDB-lite"/>
    </source>
</evidence>
<accession>A0A542Y6Q1</accession>
<protein>
    <recommendedName>
        <fullName evidence="4">ATP-binding protein</fullName>
    </recommendedName>
</protein>
<sequence length="503" mass="56123">MGRSQVMFDPGTLTRKERKILRQVRDEHTRGEPISAPEIEELPLLGMDDRFRSITRLRPPPHVGTGWDFAAANPFAAADLPQVQGPVVGVERLSGGRGFILHPWHMYLLGIVSSPNILVKGSLRRGKSFIVKRLVTLLALFNVYSINTSDVKGEHGVVAEALGGQVFKVGSFGTDIRVNPLQAGERHFGESEAEHTQRMLASRQRVLQLIGALLSPGSRSLFPAEIAILNWALSEVIRETNDHPTIRKVIEKIDSPELETARGGMFEKRMARDLVLMFDLLLQGNLSGMFEDEGTIQLDPTSPYTVFDTYAMEKRGDLALAITQTITNSWVQNMVSNKASGRRHLIIREEGWRDMKTKAALEAHELQLKLSGEYGITMMMIVHEDGDFDTGGEEERNLAQKLLRGYANTITFYQNESTLQRAVQAGTLRQGEANLIKRFGRGEFIFRAGERSYVIDGNPTSTEWERQLFDTDAAMRSLGRDTESSPDQSGGQEDDTHMQGATE</sequence>
<evidence type="ECO:0008006" key="4">
    <source>
        <dbReference type="Google" id="ProtNLM"/>
    </source>
</evidence>
<dbReference type="Gene3D" id="1.10.8.730">
    <property type="match status" value="1"/>
</dbReference>
<dbReference type="EMBL" id="VFON01000001">
    <property type="protein sequence ID" value="TQL43704.1"/>
    <property type="molecule type" value="Genomic_DNA"/>
</dbReference>
<comment type="caution">
    <text evidence="2">The sequence shown here is derived from an EMBL/GenBank/DDBJ whole genome shotgun (WGS) entry which is preliminary data.</text>
</comment>
<dbReference type="InterPro" id="IPR027417">
    <property type="entry name" value="P-loop_NTPase"/>
</dbReference>